<dbReference type="InterPro" id="IPR025746">
    <property type="entry name" value="PilX_N_dom"/>
</dbReference>
<dbReference type="Proteomes" id="UP001367030">
    <property type="component" value="Unassembled WGS sequence"/>
</dbReference>
<proteinExistence type="predicted"/>
<evidence type="ECO:0000259" key="3">
    <source>
        <dbReference type="Pfam" id="PF14341"/>
    </source>
</evidence>
<evidence type="ECO:0000313" key="5">
    <source>
        <dbReference type="Proteomes" id="UP001367030"/>
    </source>
</evidence>
<evidence type="ECO:0000259" key="2">
    <source>
        <dbReference type="Pfam" id="PF13681"/>
    </source>
</evidence>
<dbReference type="Pfam" id="PF14341">
    <property type="entry name" value="PilX_N"/>
    <property type="match status" value="1"/>
</dbReference>
<gene>
    <name evidence="4" type="ORF">WKW79_18735</name>
</gene>
<evidence type="ECO:0000256" key="1">
    <source>
        <dbReference type="SAM" id="Phobius"/>
    </source>
</evidence>
<dbReference type="RefSeq" id="WP_340336684.1">
    <property type="nucleotide sequence ID" value="NZ_JBBKZS010000007.1"/>
</dbReference>
<name>A0ABU8XA86_9BURK</name>
<evidence type="ECO:0000313" key="4">
    <source>
        <dbReference type="EMBL" id="MEJ8856619.1"/>
    </source>
</evidence>
<keyword evidence="1" id="KW-0472">Membrane</keyword>
<keyword evidence="1" id="KW-0812">Transmembrane</keyword>
<feature type="domain" description="Type 4 fimbrial biogenesis protein PilX N-terminal" evidence="3">
    <location>
        <begin position="9"/>
        <end position="56"/>
    </location>
</feature>
<protein>
    <submittedName>
        <fullName evidence="4">Pilus assembly protein</fullName>
    </submittedName>
</protein>
<feature type="transmembrane region" description="Helical" evidence="1">
    <location>
        <begin position="12"/>
        <end position="31"/>
    </location>
</feature>
<reference evidence="4 5" key="1">
    <citation type="submission" date="2024-03" db="EMBL/GenBank/DDBJ databases">
        <title>Novel species of the genus Variovorax.</title>
        <authorList>
            <person name="Liu Q."/>
            <person name="Xin Y.-H."/>
        </authorList>
    </citation>
    <scope>NUCLEOTIDE SEQUENCE [LARGE SCALE GENOMIC DNA]</scope>
    <source>
        <strain evidence="4 5">KACC 18901</strain>
    </source>
</reference>
<dbReference type="Pfam" id="PF13681">
    <property type="entry name" value="PilX"/>
    <property type="match status" value="1"/>
</dbReference>
<accession>A0ABU8XA86</accession>
<keyword evidence="5" id="KW-1185">Reference proteome</keyword>
<keyword evidence="1" id="KW-1133">Transmembrane helix</keyword>
<feature type="domain" description="PilX/PilW C-terminal" evidence="2">
    <location>
        <begin position="141"/>
        <end position="225"/>
    </location>
</feature>
<sequence>MTGQSKHQRGVSMFIVLVMVMLSSLLVIWASRTALFSEMITGNDSDYQRAFEAAQAMVRDAEFDIMGTLADGKTECRSGAAYVGCRELAGGVFFPADEDDFQTLSDSLRAASPSCMRGICLGNDGTFLNSKTGLEAMQKVAATYGTYTGAKATAASNPLLMTGAGQAPRAWYWVEVLPYDVGAATTAGPAQRFAPDAGNPYVFRITAVAKGLKPNSMAVVQTVFVRKRIDS</sequence>
<dbReference type="EMBL" id="JBBKZS010000007">
    <property type="protein sequence ID" value="MEJ8856619.1"/>
    <property type="molecule type" value="Genomic_DNA"/>
</dbReference>
<dbReference type="InterPro" id="IPR025205">
    <property type="entry name" value="PilX/PilW_C"/>
</dbReference>
<comment type="caution">
    <text evidence="4">The sequence shown here is derived from an EMBL/GenBank/DDBJ whole genome shotgun (WGS) entry which is preliminary data.</text>
</comment>
<organism evidence="4 5">
    <name type="scientific">Variovorax robiniae</name>
    <dbReference type="NCBI Taxonomy" id="1836199"/>
    <lineage>
        <taxon>Bacteria</taxon>
        <taxon>Pseudomonadati</taxon>
        <taxon>Pseudomonadota</taxon>
        <taxon>Betaproteobacteria</taxon>
        <taxon>Burkholderiales</taxon>
        <taxon>Comamonadaceae</taxon>
        <taxon>Variovorax</taxon>
    </lineage>
</organism>